<sequence>MGSVNIKLINISLNVLMQSLRCATPPAYSAFAPHQPVREDGQRNYGERHQTFVPQARW</sequence>
<accession>A0A0G4JUZ0</accession>
<proteinExistence type="predicted"/>
<dbReference type="Proteomes" id="UP000044377">
    <property type="component" value="Unassembled WGS sequence"/>
</dbReference>
<organism evidence="2 3">
    <name type="scientific">Brenneria goodwinii</name>
    <dbReference type="NCBI Taxonomy" id="1109412"/>
    <lineage>
        <taxon>Bacteria</taxon>
        <taxon>Pseudomonadati</taxon>
        <taxon>Pseudomonadota</taxon>
        <taxon>Gammaproteobacteria</taxon>
        <taxon>Enterobacterales</taxon>
        <taxon>Pectobacteriaceae</taxon>
        <taxon>Brenneria</taxon>
    </lineage>
</organism>
<feature type="region of interest" description="Disordered" evidence="1">
    <location>
        <begin position="33"/>
        <end position="58"/>
    </location>
</feature>
<evidence type="ECO:0000313" key="3">
    <source>
        <dbReference type="Proteomes" id="UP000044377"/>
    </source>
</evidence>
<evidence type="ECO:0000256" key="1">
    <source>
        <dbReference type="SAM" id="MobiDB-lite"/>
    </source>
</evidence>
<feature type="compositionally biased region" description="Basic and acidic residues" evidence="1">
    <location>
        <begin position="36"/>
        <end position="50"/>
    </location>
</feature>
<gene>
    <name evidence="2" type="ORF">BN1221_02146</name>
</gene>
<protein>
    <submittedName>
        <fullName evidence="2">Uncharacterized protein</fullName>
    </submittedName>
</protein>
<dbReference type="EMBL" id="CGIG01000001">
    <property type="protein sequence ID" value="CPR16562.1"/>
    <property type="molecule type" value="Genomic_DNA"/>
</dbReference>
<evidence type="ECO:0000313" key="2">
    <source>
        <dbReference type="EMBL" id="CPR16562.1"/>
    </source>
</evidence>
<keyword evidence="3" id="KW-1185">Reference proteome</keyword>
<dbReference type="AlphaFoldDB" id="A0A0G4JUZ0"/>
<dbReference type="STRING" id="1109412.BN1221_02146"/>
<name>A0A0G4JUZ0_9GAMM</name>
<reference evidence="3" key="1">
    <citation type="submission" date="2015-01" db="EMBL/GenBank/DDBJ databases">
        <authorList>
            <person name="Paterson Steve"/>
        </authorList>
    </citation>
    <scope>NUCLEOTIDE SEQUENCE [LARGE SCALE GENOMIC DNA]</scope>
    <source>
        <strain evidence="3">OBR1</strain>
    </source>
</reference>